<sequence length="319" mass="34516">MTTTSPGSTLSRRQFLGSTGLLAAGFCLFPKTVFAQAESPVTAIKTAAATAKIVVTKLRGNLSMLEGSGGNIAVLNGPAGKLLVDAGIGVSQPQVAAALASISAAPVHYLVNTHWHFDHADGNEWIHQAGATIIAQENTRKHLKATVRVDDWNYTFPPAPQGALPTILFANEKELEYNGERIRMQRYQPAHTDCDISVYFPKADVLHVADTFWNGHYPFIDYSTNGSIDGMIAAARQNIARTTERTIIIPGHGPIGNRAQLIEFHDMLVDIRTRVAALKKQGLTLAQVTAEQPTAKYDAKWGGFVISASLFTHLVYKGV</sequence>
<dbReference type="InterPro" id="IPR006311">
    <property type="entry name" value="TAT_signal"/>
</dbReference>
<name>A0ABS3QLJ2_9BACT</name>
<dbReference type="PANTHER" id="PTHR42951:SF4">
    <property type="entry name" value="ACYL-COENZYME A THIOESTERASE MBLAC2"/>
    <property type="match status" value="1"/>
</dbReference>
<protein>
    <submittedName>
        <fullName evidence="3">MBL fold metallo-hydrolase</fullName>
    </submittedName>
</protein>
<gene>
    <name evidence="3" type="ORF">J4E00_23920</name>
</gene>
<dbReference type="Proteomes" id="UP000664369">
    <property type="component" value="Unassembled WGS sequence"/>
</dbReference>
<dbReference type="InterPro" id="IPR050855">
    <property type="entry name" value="NDM-1-like"/>
</dbReference>
<evidence type="ECO:0000256" key="1">
    <source>
        <dbReference type="ARBA" id="ARBA00005250"/>
    </source>
</evidence>
<dbReference type="EMBL" id="JAGETZ010000015">
    <property type="protein sequence ID" value="MBO2012134.1"/>
    <property type="molecule type" value="Genomic_DNA"/>
</dbReference>
<proteinExistence type="inferred from homology"/>
<comment type="caution">
    <text evidence="3">The sequence shown here is derived from an EMBL/GenBank/DDBJ whole genome shotgun (WGS) entry which is preliminary data.</text>
</comment>
<evidence type="ECO:0000313" key="3">
    <source>
        <dbReference type="EMBL" id="MBO2012134.1"/>
    </source>
</evidence>
<dbReference type="Pfam" id="PF00753">
    <property type="entry name" value="Lactamase_B"/>
    <property type="match status" value="1"/>
</dbReference>
<dbReference type="SUPFAM" id="SSF56281">
    <property type="entry name" value="Metallo-hydrolase/oxidoreductase"/>
    <property type="match status" value="1"/>
</dbReference>
<dbReference type="Gene3D" id="3.60.15.10">
    <property type="entry name" value="Ribonuclease Z/Hydroxyacylglutathione hydrolase-like"/>
    <property type="match status" value="1"/>
</dbReference>
<reference evidence="3 4" key="1">
    <citation type="submission" date="2021-03" db="EMBL/GenBank/DDBJ databases">
        <authorList>
            <person name="Kim M.K."/>
        </authorList>
    </citation>
    <scope>NUCLEOTIDE SEQUENCE [LARGE SCALE GENOMIC DNA]</scope>
    <source>
        <strain evidence="3 4">BT442</strain>
    </source>
</reference>
<dbReference type="RefSeq" id="WP_208177902.1">
    <property type="nucleotide sequence ID" value="NZ_JAGETZ010000015.1"/>
</dbReference>
<feature type="domain" description="Metallo-beta-lactamase" evidence="2">
    <location>
        <begin position="69"/>
        <end position="252"/>
    </location>
</feature>
<dbReference type="CDD" id="cd16282">
    <property type="entry name" value="metallo-hydrolase-like_MBL-fold"/>
    <property type="match status" value="1"/>
</dbReference>
<dbReference type="InterPro" id="IPR001279">
    <property type="entry name" value="Metallo-B-lactamas"/>
</dbReference>
<dbReference type="PROSITE" id="PS51318">
    <property type="entry name" value="TAT"/>
    <property type="match status" value="1"/>
</dbReference>
<dbReference type="SMART" id="SM00849">
    <property type="entry name" value="Lactamase_B"/>
    <property type="match status" value="1"/>
</dbReference>
<dbReference type="InterPro" id="IPR036866">
    <property type="entry name" value="RibonucZ/Hydroxyglut_hydro"/>
</dbReference>
<organism evidence="3 4">
    <name type="scientific">Hymenobacter negativus</name>
    <dbReference type="NCBI Taxonomy" id="2795026"/>
    <lineage>
        <taxon>Bacteria</taxon>
        <taxon>Pseudomonadati</taxon>
        <taxon>Bacteroidota</taxon>
        <taxon>Cytophagia</taxon>
        <taxon>Cytophagales</taxon>
        <taxon>Hymenobacteraceae</taxon>
        <taxon>Hymenobacter</taxon>
    </lineage>
</organism>
<evidence type="ECO:0000313" key="4">
    <source>
        <dbReference type="Proteomes" id="UP000664369"/>
    </source>
</evidence>
<keyword evidence="4" id="KW-1185">Reference proteome</keyword>
<evidence type="ECO:0000259" key="2">
    <source>
        <dbReference type="SMART" id="SM00849"/>
    </source>
</evidence>
<comment type="similarity">
    <text evidence="1">Belongs to the metallo-beta-lactamase superfamily. Class-B beta-lactamase family.</text>
</comment>
<dbReference type="PANTHER" id="PTHR42951">
    <property type="entry name" value="METALLO-BETA-LACTAMASE DOMAIN-CONTAINING"/>
    <property type="match status" value="1"/>
</dbReference>
<accession>A0ABS3QLJ2</accession>